<dbReference type="Proteomes" id="UP001054902">
    <property type="component" value="Unassembled WGS sequence"/>
</dbReference>
<dbReference type="AlphaFoldDB" id="A0AAD3CNB3"/>
<accession>A0AAD3CNB3</accession>
<feature type="compositionally biased region" description="Polar residues" evidence="1">
    <location>
        <begin position="1"/>
        <end position="19"/>
    </location>
</feature>
<name>A0AAD3CNB3_9STRA</name>
<sequence length="182" mass="20194">MGNRSSKTVETSAAPTSAPSGEESEVTVVTQSGVFLANELQTEIVNAFQTSNLQAEWEKLQTKIITSHNERVITAAEHIGQIQNELAQWRQHNEEVQSSLNNTLDSLNAKFADKEVELQFNVDQLEKRIGSVPVFGQEKGTGMCLDERTKLMNCYSNKSGDIRDCDDIVKAMERCTKKAVVS</sequence>
<evidence type="ECO:0000313" key="2">
    <source>
        <dbReference type="EMBL" id="GFH48220.1"/>
    </source>
</evidence>
<dbReference type="EMBL" id="BLLK01000027">
    <property type="protein sequence ID" value="GFH48220.1"/>
    <property type="molecule type" value="Genomic_DNA"/>
</dbReference>
<protein>
    <submittedName>
        <fullName evidence="2">Uncharacterized protein</fullName>
    </submittedName>
</protein>
<evidence type="ECO:0000256" key="1">
    <source>
        <dbReference type="SAM" id="MobiDB-lite"/>
    </source>
</evidence>
<gene>
    <name evidence="2" type="ORF">CTEN210_04696</name>
</gene>
<reference evidence="2 3" key="1">
    <citation type="journal article" date="2021" name="Sci. Rep.">
        <title>The genome of the diatom Chaetoceros tenuissimus carries an ancient integrated fragment of an extant virus.</title>
        <authorList>
            <person name="Hongo Y."/>
            <person name="Kimura K."/>
            <person name="Takaki Y."/>
            <person name="Yoshida Y."/>
            <person name="Baba S."/>
            <person name="Kobayashi G."/>
            <person name="Nagasaki K."/>
            <person name="Hano T."/>
            <person name="Tomaru Y."/>
        </authorList>
    </citation>
    <scope>NUCLEOTIDE SEQUENCE [LARGE SCALE GENOMIC DNA]</scope>
    <source>
        <strain evidence="2 3">NIES-3715</strain>
    </source>
</reference>
<comment type="caution">
    <text evidence="2">The sequence shown here is derived from an EMBL/GenBank/DDBJ whole genome shotgun (WGS) entry which is preliminary data.</text>
</comment>
<organism evidence="2 3">
    <name type="scientific">Chaetoceros tenuissimus</name>
    <dbReference type="NCBI Taxonomy" id="426638"/>
    <lineage>
        <taxon>Eukaryota</taxon>
        <taxon>Sar</taxon>
        <taxon>Stramenopiles</taxon>
        <taxon>Ochrophyta</taxon>
        <taxon>Bacillariophyta</taxon>
        <taxon>Coscinodiscophyceae</taxon>
        <taxon>Chaetocerotophycidae</taxon>
        <taxon>Chaetocerotales</taxon>
        <taxon>Chaetocerotaceae</taxon>
        <taxon>Chaetoceros</taxon>
    </lineage>
</organism>
<dbReference type="PROSITE" id="PS51808">
    <property type="entry name" value="CHCH"/>
    <property type="match status" value="1"/>
</dbReference>
<keyword evidence="3" id="KW-1185">Reference proteome</keyword>
<evidence type="ECO:0000313" key="3">
    <source>
        <dbReference type="Proteomes" id="UP001054902"/>
    </source>
</evidence>
<proteinExistence type="predicted"/>
<feature type="region of interest" description="Disordered" evidence="1">
    <location>
        <begin position="1"/>
        <end position="25"/>
    </location>
</feature>